<dbReference type="Pfam" id="PF25917">
    <property type="entry name" value="BSH_RND"/>
    <property type="match status" value="1"/>
</dbReference>
<evidence type="ECO:0000256" key="3">
    <source>
        <dbReference type="ARBA" id="ARBA00022448"/>
    </source>
</evidence>
<dbReference type="GO" id="GO:1990281">
    <property type="term" value="C:efflux pump complex"/>
    <property type="evidence" value="ECO:0007669"/>
    <property type="project" value="TreeGrafter"/>
</dbReference>
<dbReference type="Gene3D" id="2.40.30.170">
    <property type="match status" value="1"/>
</dbReference>
<dbReference type="Gene3D" id="1.10.287.470">
    <property type="entry name" value="Helix hairpin bin"/>
    <property type="match status" value="1"/>
</dbReference>
<keyword evidence="6" id="KW-0472">Membrane</keyword>
<evidence type="ECO:0000256" key="6">
    <source>
        <dbReference type="ARBA" id="ARBA00023136"/>
    </source>
</evidence>
<dbReference type="SUPFAM" id="SSF111369">
    <property type="entry name" value="HlyD-like secretion proteins"/>
    <property type="match status" value="1"/>
</dbReference>
<dbReference type="InterPro" id="IPR058627">
    <property type="entry name" value="MdtA-like_C"/>
</dbReference>
<dbReference type="InterPro" id="IPR006143">
    <property type="entry name" value="RND_pump_MFP"/>
</dbReference>
<proteinExistence type="inferred from homology"/>
<organism evidence="12 13">
    <name type="scientific">Syntrophus gentianae</name>
    <dbReference type="NCBI Taxonomy" id="43775"/>
    <lineage>
        <taxon>Bacteria</taxon>
        <taxon>Pseudomonadati</taxon>
        <taxon>Thermodesulfobacteriota</taxon>
        <taxon>Syntrophia</taxon>
        <taxon>Syntrophales</taxon>
        <taxon>Syntrophaceae</taxon>
        <taxon>Syntrophus</taxon>
    </lineage>
</organism>
<keyword evidence="13" id="KW-1185">Reference proteome</keyword>
<accession>A0A1H7VBS2</accession>
<evidence type="ECO:0000259" key="8">
    <source>
        <dbReference type="Pfam" id="PF25876"/>
    </source>
</evidence>
<keyword evidence="7" id="KW-0732">Signal</keyword>
<feature type="signal peptide" evidence="7">
    <location>
        <begin position="1"/>
        <end position="21"/>
    </location>
</feature>
<dbReference type="FunFam" id="2.40.420.20:FF:000001">
    <property type="entry name" value="Efflux RND transporter periplasmic adaptor subunit"/>
    <property type="match status" value="1"/>
</dbReference>
<feature type="domain" description="Multidrug resistance protein MdtA-like alpha-helical hairpin" evidence="8">
    <location>
        <begin position="108"/>
        <end position="174"/>
    </location>
</feature>
<dbReference type="Proteomes" id="UP000198744">
    <property type="component" value="Unassembled WGS sequence"/>
</dbReference>
<feature type="domain" description="Multidrug resistance protein MdtA-like C-terminal permuted SH3" evidence="11">
    <location>
        <begin position="299"/>
        <end position="357"/>
    </location>
</feature>
<dbReference type="RefSeq" id="WP_093882285.1">
    <property type="nucleotide sequence ID" value="NZ_FOBS01000003.1"/>
</dbReference>
<dbReference type="GO" id="GO:0015562">
    <property type="term" value="F:efflux transmembrane transporter activity"/>
    <property type="evidence" value="ECO:0007669"/>
    <property type="project" value="TreeGrafter"/>
</dbReference>
<evidence type="ECO:0000256" key="5">
    <source>
        <dbReference type="ARBA" id="ARBA00022519"/>
    </source>
</evidence>
<feature type="domain" description="Multidrug resistance protein MdtA-like barrel-sandwich hybrid" evidence="9">
    <location>
        <begin position="68"/>
        <end position="205"/>
    </location>
</feature>
<dbReference type="Pfam" id="PF25944">
    <property type="entry name" value="Beta-barrel_RND"/>
    <property type="match status" value="1"/>
</dbReference>
<dbReference type="OrthoDB" id="9772050at2"/>
<evidence type="ECO:0000256" key="1">
    <source>
        <dbReference type="ARBA" id="ARBA00004236"/>
    </source>
</evidence>
<comment type="similarity">
    <text evidence="2">Belongs to the membrane fusion protein (MFP) (TC 8.A.1) family.</text>
</comment>
<evidence type="ECO:0000313" key="12">
    <source>
        <dbReference type="EMBL" id="SEM06480.1"/>
    </source>
</evidence>
<evidence type="ECO:0000256" key="7">
    <source>
        <dbReference type="SAM" id="SignalP"/>
    </source>
</evidence>
<dbReference type="PROSITE" id="PS51257">
    <property type="entry name" value="PROKAR_LIPOPROTEIN"/>
    <property type="match status" value="1"/>
</dbReference>
<gene>
    <name evidence="12" type="ORF">SAMN04489760_103146</name>
</gene>
<protein>
    <submittedName>
        <fullName evidence="12">Membrane fusion protein, multidrug efflux system</fullName>
    </submittedName>
</protein>
<reference evidence="12 13" key="1">
    <citation type="submission" date="2016-10" db="EMBL/GenBank/DDBJ databases">
        <authorList>
            <person name="de Groot N.N."/>
        </authorList>
    </citation>
    <scope>NUCLEOTIDE SEQUENCE [LARGE SCALE GENOMIC DNA]</scope>
    <source>
        <strain evidence="12 13">DSM 8423</strain>
    </source>
</reference>
<dbReference type="EMBL" id="FOBS01000003">
    <property type="protein sequence ID" value="SEM06480.1"/>
    <property type="molecule type" value="Genomic_DNA"/>
</dbReference>
<dbReference type="AlphaFoldDB" id="A0A1H7VBS2"/>
<dbReference type="InterPro" id="IPR058624">
    <property type="entry name" value="MdtA-like_HH"/>
</dbReference>
<feature type="chain" id="PRO_5011697481" evidence="7">
    <location>
        <begin position="22"/>
        <end position="384"/>
    </location>
</feature>
<keyword evidence="3" id="KW-0813">Transport</keyword>
<evidence type="ECO:0000313" key="13">
    <source>
        <dbReference type="Proteomes" id="UP000198744"/>
    </source>
</evidence>
<dbReference type="InterPro" id="IPR058625">
    <property type="entry name" value="MdtA-like_BSH"/>
</dbReference>
<keyword evidence="4" id="KW-1003">Cell membrane</keyword>
<feature type="domain" description="Multidrug resistance protein MdtA-like beta-barrel" evidence="10">
    <location>
        <begin position="213"/>
        <end position="293"/>
    </location>
</feature>
<keyword evidence="5" id="KW-0997">Cell inner membrane</keyword>
<sequence>MKKFIACLAAAAFLMFGSLFTACSKTSPDATKTKAEKERLVPVTVTPAILKEVPIEIKTFGNVQARSSVQVKSEVDGILAKVHFRKGRNIRRGDLLFTIDPRSYQAALDQAKANLVRDRALEENALVNAARFQELFKRGLISRSDNDKARADAAALSATVRGNRAAIASASLQVERCSIRSPINGKAGDLLTHEGTLIKANDVPMVAINQIQPIEVFFSVSQAELPEIRSAMTQGILKVKAGLPQDSNPPEEGELFFIDNAIDKGTGTVRLAGIFSNDREVLWPGQYVSVTLVLGIRKDALVVPAVAIQTGQEGKFVFVVKEGDTVEVRPVMVQMTSGTEAVIEKGLQAGERVVTDGQLGLVPGARIKIKTAAGVTGKMPGGRS</sequence>
<dbReference type="Pfam" id="PF25876">
    <property type="entry name" value="HH_MFP_RND"/>
    <property type="match status" value="1"/>
</dbReference>
<dbReference type="Pfam" id="PF25967">
    <property type="entry name" value="RND-MFP_C"/>
    <property type="match status" value="1"/>
</dbReference>
<name>A0A1H7VBS2_9BACT</name>
<dbReference type="NCBIfam" id="TIGR01730">
    <property type="entry name" value="RND_mfp"/>
    <property type="match status" value="1"/>
</dbReference>
<evidence type="ECO:0000256" key="4">
    <source>
        <dbReference type="ARBA" id="ARBA00022475"/>
    </source>
</evidence>
<dbReference type="InterPro" id="IPR058626">
    <property type="entry name" value="MdtA-like_b-barrel"/>
</dbReference>
<evidence type="ECO:0000259" key="9">
    <source>
        <dbReference type="Pfam" id="PF25917"/>
    </source>
</evidence>
<dbReference type="Gene3D" id="2.40.420.20">
    <property type="match status" value="1"/>
</dbReference>
<dbReference type="STRING" id="43775.SAMN04489760_103146"/>
<comment type="subcellular location">
    <subcellularLocation>
        <location evidence="1">Cell membrane</location>
    </subcellularLocation>
</comment>
<dbReference type="PANTHER" id="PTHR30469:SF36">
    <property type="entry name" value="BLL3903 PROTEIN"/>
    <property type="match status" value="1"/>
</dbReference>
<evidence type="ECO:0000259" key="11">
    <source>
        <dbReference type="Pfam" id="PF25967"/>
    </source>
</evidence>
<evidence type="ECO:0000256" key="2">
    <source>
        <dbReference type="ARBA" id="ARBA00009477"/>
    </source>
</evidence>
<evidence type="ECO:0000259" key="10">
    <source>
        <dbReference type="Pfam" id="PF25944"/>
    </source>
</evidence>
<dbReference type="PANTHER" id="PTHR30469">
    <property type="entry name" value="MULTIDRUG RESISTANCE PROTEIN MDTA"/>
    <property type="match status" value="1"/>
</dbReference>
<dbReference type="Gene3D" id="2.40.50.100">
    <property type="match status" value="1"/>
</dbReference>
<dbReference type="GO" id="GO:0030313">
    <property type="term" value="C:cell envelope"/>
    <property type="evidence" value="ECO:0007669"/>
    <property type="project" value="UniProtKB-SubCell"/>
</dbReference>